<name>A0A8I3W1F4_CALJA</name>
<proteinExistence type="predicted"/>
<organism evidence="1 2">
    <name type="scientific">Callithrix jacchus</name>
    <name type="common">White-tufted-ear marmoset</name>
    <name type="synonym">Simia Jacchus</name>
    <dbReference type="NCBI Taxonomy" id="9483"/>
    <lineage>
        <taxon>Eukaryota</taxon>
        <taxon>Metazoa</taxon>
        <taxon>Chordata</taxon>
        <taxon>Craniata</taxon>
        <taxon>Vertebrata</taxon>
        <taxon>Euteleostomi</taxon>
        <taxon>Mammalia</taxon>
        <taxon>Eutheria</taxon>
        <taxon>Euarchontoglires</taxon>
        <taxon>Primates</taxon>
        <taxon>Haplorrhini</taxon>
        <taxon>Platyrrhini</taxon>
        <taxon>Cebidae</taxon>
        <taxon>Callitrichinae</taxon>
        <taxon>Callithrix</taxon>
        <taxon>Callithrix</taxon>
    </lineage>
</organism>
<dbReference type="GeneTree" id="ENSGT00940000170471"/>
<protein>
    <submittedName>
        <fullName evidence="1">Uncharacterized protein</fullName>
    </submittedName>
</protein>
<reference evidence="1 2" key="1">
    <citation type="submission" date="2009-03" db="EMBL/GenBank/DDBJ databases">
        <authorList>
            <person name="Warren W."/>
            <person name="Ye L."/>
            <person name="Minx P."/>
            <person name="Worley K."/>
            <person name="Gibbs R."/>
            <person name="Wilson R.K."/>
        </authorList>
    </citation>
    <scope>NUCLEOTIDE SEQUENCE [LARGE SCALE GENOMIC DNA]</scope>
</reference>
<dbReference type="OMA" id="FIHFWIT"/>
<dbReference type="Ensembl" id="ENSCJAT00000128934.1">
    <property type="protein sequence ID" value="ENSCJAP00000084092.1"/>
    <property type="gene ID" value="ENSCJAG00000070489.1"/>
</dbReference>
<reference evidence="1" key="3">
    <citation type="submission" date="2025-09" db="UniProtKB">
        <authorList>
            <consortium name="Ensembl"/>
        </authorList>
    </citation>
    <scope>IDENTIFICATION</scope>
</reference>
<reference evidence="1" key="2">
    <citation type="submission" date="2025-08" db="UniProtKB">
        <authorList>
            <consortium name="Ensembl"/>
        </authorList>
    </citation>
    <scope>IDENTIFICATION</scope>
</reference>
<dbReference type="PANTHER" id="PTHR46254">
    <property type="entry name" value="PROTEIN GVQW1-RELATED"/>
    <property type="match status" value="1"/>
</dbReference>
<evidence type="ECO:0000313" key="1">
    <source>
        <dbReference type="Ensembl" id="ENSCJAP00000084092.1"/>
    </source>
</evidence>
<dbReference type="Proteomes" id="UP000008225">
    <property type="component" value="Chromosome 11"/>
</dbReference>
<keyword evidence="2" id="KW-1185">Reference proteome</keyword>
<evidence type="ECO:0000313" key="2">
    <source>
        <dbReference type="Proteomes" id="UP000008225"/>
    </source>
</evidence>
<dbReference type="AlphaFoldDB" id="A0A8I3W1F4"/>
<accession>A0A8I3W1F4</accession>
<sequence length="94" mass="11046">MKQDSVSKKKKRNKALKIFYTNKISKFVFFCSFLFFFLKQSFAFVTQAGVQWRDLGSPQPPPPGFRQFSCLSLLSSWDYRHMPPCPCPANFLYF</sequence>